<dbReference type="PANTHER" id="PTHR14499">
    <property type="entry name" value="POTASSIUM CHANNEL TETRAMERIZATION DOMAIN-CONTAINING"/>
    <property type="match status" value="1"/>
</dbReference>
<dbReference type="InterPro" id="IPR011333">
    <property type="entry name" value="SKP1/BTB/POZ_sf"/>
</dbReference>
<dbReference type="InterPro" id="IPR003131">
    <property type="entry name" value="T1-type_BTB"/>
</dbReference>
<dbReference type="Gene3D" id="3.30.710.10">
    <property type="entry name" value="Potassium Channel Kv1.1, Chain A"/>
    <property type="match status" value="1"/>
</dbReference>
<name>A0A060S1P4_PLARE</name>
<dbReference type="VEuPathDB" id="PlasmoDB:PRCDC_1237900"/>
<dbReference type="SUPFAM" id="SSF54695">
    <property type="entry name" value="POZ domain"/>
    <property type="match status" value="1"/>
</dbReference>
<dbReference type="CDD" id="cd18316">
    <property type="entry name" value="BTB_POZ_KCTD-like"/>
    <property type="match status" value="1"/>
</dbReference>
<organism evidence="3 4">
    <name type="scientific">Plasmodium reichenowi</name>
    <dbReference type="NCBI Taxonomy" id="5854"/>
    <lineage>
        <taxon>Eukaryota</taxon>
        <taxon>Sar</taxon>
        <taxon>Alveolata</taxon>
        <taxon>Apicomplexa</taxon>
        <taxon>Aconoidasida</taxon>
        <taxon>Haemosporida</taxon>
        <taxon>Plasmodiidae</taxon>
        <taxon>Plasmodium</taxon>
        <taxon>Plasmodium (Laverania)</taxon>
    </lineage>
</organism>
<feature type="compositionally biased region" description="Basic and acidic residues" evidence="1">
    <location>
        <begin position="274"/>
        <end position="283"/>
    </location>
</feature>
<gene>
    <name evidence="3" type="ORF">PRCDC_1237900</name>
</gene>
<dbReference type="AlphaFoldDB" id="A0A060S1P4"/>
<reference evidence="3" key="1">
    <citation type="submission" date="2014-01" db="EMBL/GenBank/DDBJ databases">
        <authorList>
            <person name="Aslett M."/>
        </authorList>
    </citation>
    <scope>NUCLEOTIDE SEQUENCE</scope>
    <source>
        <strain evidence="3">CDC</strain>
    </source>
</reference>
<dbReference type="PhylomeDB" id="A0A060S1P4"/>
<accession>A0A060S1P4</accession>
<dbReference type="VEuPathDB" id="PlasmoDB:PRG01_1242000"/>
<proteinExistence type="predicted"/>
<reference evidence="3" key="2">
    <citation type="submission" date="2014-05" db="EMBL/GenBank/DDBJ databases">
        <title>The genome sequences of chimpanzee malaria parasites reveal the path to human adaptation.</title>
        <authorList>
            <person name="Otto T.D."/>
            <person name="Rayner J.C."/>
            <person name="Boehme U."/>
            <person name="Pain A."/>
            <person name="Spottiswoode N."/>
            <person name="Sanders M."/>
            <person name="Quail M."/>
            <person name="Ollomo B."/>
            <person name="Renaud F."/>
            <person name="Thomas A.W."/>
            <person name="Prugnolle F."/>
            <person name="Conway D.J."/>
            <person name="Newbold C."/>
            <person name="Berriman M."/>
        </authorList>
    </citation>
    <scope>NUCLEOTIDE SEQUENCE [LARGE SCALE GENOMIC DNA]</scope>
    <source>
        <strain evidence="3">CDC</strain>
    </source>
</reference>
<feature type="region of interest" description="Disordered" evidence="1">
    <location>
        <begin position="274"/>
        <end position="295"/>
    </location>
</feature>
<keyword evidence="4" id="KW-1185">Reference proteome</keyword>
<evidence type="ECO:0000313" key="3">
    <source>
        <dbReference type="EMBL" id="CDO65661.1"/>
    </source>
</evidence>
<dbReference type="InterPro" id="IPR000210">
    <property type="entry name" value="BTB/POZ_dom"/>
</dbReference>
<protein>
    <recommendedName>
        <fullName evidence="2">BTB domain-containing protein</fullName>
    </recommendedName>
</protein>
<dbReference type="Proteomes" id="UP000027581">
    <property type="component" value="Unassembled WGS sequence"/>
</dbReference>
<dbReference type="SMART" id="SM00225">
    <property type="entry name" value="BTB"/>
    <property type="match status" value="1"/>
</dbReference>
<dbReference type="PANTHER" id="PTHR14499:SF136">
    <property type="entry name" value="GH08630P"/>
    <property type="match status" value="1"/>
</dbReference>
<evidence type="ECO:0000259" key="2">
    <source>
        <dbReference type="SMART" id="SM00225"/>
    </source>
</evidence>
<feature type="domain" description="BTB" evidence="2">
    <location>
        <begin position="8"/>
        <end position="104"/>
    </location>
</feature>
<evidence type="ECO:0000256" key="1">
    <source>
        <dbReference type="SAM" id="MobiDB-lite"/>
    </source>
</evidence>
<sequence>MDNSNKDNIIKINVGGKIYMTTLNLICRYKSSYLYEIILDNYNKEEIFIDRNGNRFEYILDFLRDGVLICENDINVLTKILIEAIYFKLFNLVKIIKKKICVLYSNIDNNISKKIFKGIFNTIEKKKKKKGYMEEACKLRKLSESIYEFNEMKCFNVKRRKKSSINISDNMIKIDNTLKKEKKKKKKKKKKPYTDEEEYNEDKIDDAKYKKDLMDDSKYKDNIMDDSKCKDNIIDDAKYKKDLMDDSKYKDNIMDDSKCKDNIIDDEKYKEKDGYNKEGEHKNNQNNMNKEIPDYINSGPVNISERKNCIESYNNMCVSDDTQYINVDNMYKERNNRNITYGESNKIINNDNIYISNRNNTIDYNITNSFINNKEQINDNKICTPSKNMMINKKKDNFLPFPNVKLKNVDNKYVSFSERNNIFFYNNSENLSCNKQDILHENFSRTPNKCNIMNYQNYGNYTREANYNNNNNNNNNNNTTNSSNDILVYSEIDDVEETSPFPIVSNVNLGEQIFSTTVDF</sequence>
<dbReference type="GO" id="GO:0051260">
    <property type="term" value="P:protein homooligomerization"/>
    <property type="evidence" value="ECO:0007669"/>
    <property type="project" value="InterPro"/>
</dbReference>
<dbReference type="Pfam" id="PF02214">
    <property type="entry name" value="BTB_2"/>
    <property type="match status" value="1"/>
</dbReference>
<evidence type="ECO:0000313" key="4">
    <source>
        <dbReference type="Proteomes" id="UP000027581"/>
    </source>
</evidence>
<dbReference type="EMBL" id="HG810773">
    <property type="protein sequence ID" value="CDO65661.1"/>
    <property type="molecule type" value="Genomic_DNA"/>
</dbReference>